<dbReference type="PANTHER" id="PTHR30483:SF6">
    <property type="entry name" value="PERIPLASMIC BINDING PROTEIN OF ABC TRANSPORTER FOR NATURAL AMINO ACIDS"/>
    <property type="match status" value="1"/>
</dbReference>
<dbReference type="InterPro" id="IPR028082">
    <property type="entry name" value="Peripla_BP_I"/>
</dbReference>
<dbReference type="Proteomes" id="UP000001817">
    <property type="component" value="Chromosome 3"/>
</dbReference>
<dbReference type="KEGG" id="bxb:DR64_7501"/>
<keyword evidence="7" id="KW-0002">3D-structure</keyword>
<evidence type="ECO:0007829" key="7">
    <source>
        <dbReference type="PDB" id="3N0W"/>
    </source>
</evidence>
<accession>Q13GG5</accession>
<dbReference type="InterPro" id="IPR051010">
    <property type="entry name" value="BCAA_transport"/>
</dbReference>
<dbReference type="EMBL" id="CP000272">
    <property type="protein sequence ID" value="ABE36824.1"/>
    <property type="molecule type" value="Genomic_DNA"/>
</dbReference>
<dbReference type="InterPro" id="IPR028081">
    <property type="entry name" value="Leu-bd"/>
</dbReference>
<sequence>MVRGYLLSVLFSAFAMANASAQSTGQVTLGVLTDMSSVYADSAGKGSVAAVQLAIEDVGGKALGQPVKLVSADYQMKTDVALSIAREWFDRDGVDAIFDVVNSGTALAINNLVKDKKKLAFITAAAADQIGGTECNGYGIGFLYNFTSIVKTVVQAQLAKGYKTWFLMLPDAAYGDLMNAAIRRELTAGGGQIVGSVRFPFETQDFSSYLLQAKASGAQLIVSTSGGAANINIMKQAREFGLPSKTQKVGGMIDILTDVKSAGLRVMQGQEYATSFYWNMDDRTRAFAKRFYAKMGKMPTNNQAGGYSAALQYLKAVNAIGSKDPQKVFAYLKTIKFDDAVTRHGTLRPGGRLVRDMYLVRAKKPEDQKGDWDYYDVVATIGPEQAFGPLSESRCAMDK</sequence>
<dbReference type="Gene3D" id="3.40.50.2300">
    <property type="match status" value="2"/>
</dbReference>
<evidence type="ECO:0000256" key="2">
    <source>
        <dbReference type="ARBA" id="ARBA00022729"/>
    </source>
</evidence>
<feature type="domain" description="Leucine-binding protein" evidence="4">
    <location>
        <begin position="26"/>
        <end position="363"/>
    </location>
</feature>
<dbReference type="AlphaFoldDB" id="Q13GG5"/>
<dbReference type="DNASU" id="4010462"/>
<dbReference type="PDBsum" id="3N0W"/>
<feature type="signal peptide" evidence="3">
    <location>
        <begin position="1"/>
        <end position="21"/>
    </location>
</feature>
<reference evidence="5 6" key="1">
    <citation type="journal article" date="2006" name="Proc. Natl. Acad. Sci. U.S.A.">
        <title>Burkholderia xenovorans LB400 harbors a multi-replicon, 9.73-Mbp genome shaped for versatility.</title>
        <authorList>
            <person name="Chain P.S."/>
            <person name="Denef V.J."/>
            <person name="Konstantinidis K.T."/>
            <person name="Vergez L.M."/>
            <person name="Agullo L."/>
            <person name="Reyes V.L."/>
            <person name="Hauser L."/>
            <person name="Cordova M."/>
            <person name="Gomez L."/>
            <person name="Gonzalez M."/>
            <person name="Land M."/>
            <person name="Lao V."/>
            <person name="Larimer F."/>
            <person name="LiPuma J.J."/>
            <person name="Mahenthiralingam E."/>
            <person name="Malfatti S.A."/>
            <person name="Marx C.J."/>
            <person name="Parnell J.J."/>
            <person name="Ramette A."/>
            <person name="Richardson P."/>
            <person name="Seeger M."/>
            <person name="Smith D."/>
            <person name="Spilker T."/>
            <person name="Sul W.J."/>
            <person name="Tsoi T.V."/>
            <person name="Ulrich L.E."/>
            <person name="Zhulin I.B."/>
            <person name="Tiedje J.M."/>
        </authorList>
    </citation>
    <scope>NUCLEOTIDE SEQUENCE [LARGE SCALE GENOMIC DNA]</scope>
    <source>
        <strain evidence="5 6">LB400</strain>
    </source>
</reference>
<dbReference type="PDB" id="3N0W">
    <property type="method" value="X-ray"/>
    <property type="resolution" value="1.88 A"/>
    <property type="chains" value="A/B=22-399"/>
</dbReference>
<evidence type="ECO:0000313" key="5">
    <source>
        <dbReference type="EMBL" id="ABE36824.1"/>
    </source>
</evidence>
<evidence type="ECO:0000313" key="6">
    <source>
        <dbReference type="Proteomes" id="UP000001817"/>
    </source>
</evidence>
<dbReference type="KEGG" id="bxe:Bxe_C0949"/>
<comment type="similarity">
    <text evidence="1">Belongs to the leucine-binding protein family.</text>
</comment>
<evidence type="ECO:0000259" key="4">
    <source>
        <dbReference type="Pfam" id="PF13458"/>
    </source>
</evidence>
<evidence type="ECO:0000256" key="3">
    <source>
        <dbReference type="SAM" id="SignalP"/>
    </source>
</evidence>
<keyword evidence="6" id="KW-1185">Reference proteome</keyword>
<name>Q13GG5_PARXL</name>
<dbReference type="Pfam" id="PF13458">
    <property type="entry name" value="Peripla_BP_6"/>
    <property type="match status" value="1"/>
</dbReference>
<dbReference type="PATRIC" id="fig|266265.5.peg.8713"/>
<dbReference type="PANTHER" id="PTHR30483">
    <property type="entry name" value="LEUCINE-SPECIFIC-BINDING PROTEIN"/>
    <property type="match status" value="1"/>
</dbReference>
<feature type="chain" id="PRO_5004182309" evidence="3">
    <location>
        <begin position="22"/>
        <end position="399"/>
    </location>
</feature>
<reference evidence="7" key="2">
    <citation type="submission" date="2010-05" db="PDB data bank">
        <title>Crystal structure of a branched chain amino acid ABC transporter periplasmic ligand-binding protein (Bxe_C0949) from BURKHOLDERIA XENOVORANS LB400 at 1.88 A resolution.</title>
        <authorList>
            <consortium name="Joint Center for Structural Genomics (JCSG)"/>
        </authorList>
    </citation>
    <scope>X-RAY CRYSTALLOGRAPHY (1.88 ANGSTROMS) OF 22-399</scope>
    <scope>DISULFIDE BONDS</scope>
</reference>
<dbReference type="eggNOG" id="COG0683">
    <property type="taxonomic scope" value="Bacteria"/>
</dbReference>
<protein>
    <submittedName>
        <fullName evidence="5">Amino acid/amide ABC transporter substrate-binding protein, HAAT family</fullName>
    </submittedName>
</protein>
<dbReference type="CDD" id="cd06327">
    <property type="entry name" value="PBP1_SBP-like"/>
    <property type="match status" value="1"/>
</dbReference>
<dbReference type="SMR" id="Q13GG5"/>
<dbReference type="SUPFAM" id="SSF53822">
    <property type="entry name" value="Periplasmic binding protein-like I"/>
    <property type="match status" value="1"/>
</dbReference>
<evidence type="ECO:0000256" key="1">
    <source>
        <dbReference type="ARBA" id="ARBA00010062"/>
    </source>
</evidence>
<dbReference type="STRING" id="266265.Bxe_C0949"/>
<proteinExistence type="evidence at protein level"/>
<feature type="disulfide bond" evidence="7">
    <location>
        <begin position="135"/>
        <end position="395"/>
    </location>
</feature>
<dbReference type="EvolutionaryTrace" id="Q13GG5"/>
<organism evidence="5 6">
    <name type="scientific">Paraburkholderia xenovorans (strain LB400)</name>
    <dbReference type="NCBI Taxonomy" id="266265"/>
    <lineage>
        <taxon>Bacteria</taxon>
        <taxon>Pseudomonadati</taxon>
        <taxon>Pseudomonadota</taxon>
        <taxon>Betaproteobacteria</taxon>
        <taxon>Burkholderiales</taxon>
        <taxon>Burkholderiaceae</taxon>
        <taxon>Paraburkholderia</taxon>
    </lineage>
</organism>
<keyword evidence="2 3" id="KW-0732">Signal</keyword>
<gene>
    <name evidence="5" type="ORF">Bxe_C0949</name>
</gene>